<organism evidence="3 4">
    <name type="scientific">Mycena maculata</name>
    <dbReference type="NCBI Taxonomy" id="230809"/>
    <lineage>
        <taxon>Eukaryota</taxon>
        <taxon>Fungi</taxon>
        <taxon>Dikarya</taxon>
        <taxon>Basidiomycota</taxon>
        <taxon>Agaricomycotina</taxon>
        <taxon>Agaricomycetes</taxon>
        <taxon>Agaricomycetidae</taxon>
        <taxon>Agaricales</taxon>
        <taxon>Marasmiineae</taxon>
        <taxon>Mycenaceae</taxon>
        <taxon>Mycena</taxon>
    </lineage>
</organism>
<dbReference type="AlphaFoldDB" id="A0AAD7NWB4"/>
<dbReference type="GO" id="GO:0043495">
    <property type="term" value="F:protein-membrane adaptor activity"/>
    <property type="evidence" value="ECO:0007669"/>
    <property type="project" value="InterPro"/>
</dbReference>
<dbReference type="PANTHER" id="PTHR47249:SF1">
    <property type="entry name" value="VACUOLAR PROTEIN 8"/>
    <property type="match status" value="1"/>
</dbReference>
<dbReference type="Proteomes" id="UP001215280">
    <property type="component" value="Unassembled WGS sequence"/>
</dbReference>
<dbReference type="Gene3D" id="1.25.10.10">
    <property type="entry name" value="Leucine-rich Repeat Variant"/>
    <property type="match status" value="2"/>
</dbReference>
<evidence type="ECO:0000256" key="1">
    <source>
        <dbReference type="ARBA" id="ARBA00005462"/>
    </source>
</evidence>
<dbReference type="InterPro" id="IPR016024">
    <property type="entry name" value="ARM-type_fold"/>
</dbReference>
<accession>A0AAD7NWB4</accession>
<gene>
    <name evidence="3" type="ORF">DFH07DRAFT_976821</name>
</gene>
<dbReference type="GO" id="GO:0071562">
    <property type="term" value="P:nucleus-vacuole junction assembly"/>
    <property type="evidence" value="ECO:0007669"/>
    <property type="project" value="InterPro"/>
</dbReference>
<keyword evidence="2" id="KW-0677">Repeat</keyword>
<proteinExistence type="inferred from homology"/>
<protein>
    <submittedName>
        <fullName evidence="3">Armadillo-type protein</fullName>
    </submittedName>
</protein>
<dbReference type="Pfam" id="PF12765">
    <property type="entry name" value="Cohesin_HEAT"/>
    <property type="match status" value="2"/>
</dbReference>
<name>A0AAD7NWB4_9AGAR</name>
<evidence type="ECO:0000256" key="2">
    <source>
        <dbReference type="ARBA" id="ARBA00022737"/>
    </source>
</evidence>
<keyword evidence="4" id="KW-1185">Reference proteome</keyword>
<comment type="similarity">
    <text evidence="1">Belongs to the beta-catenin family.</text>
</comment>
<dbReference type="InterPro" id="IPR011989">
    <property type="entry name" value="ARM-like"/>
</dbReference>
<dbReference type="InterPro" id="IPR045156">
    <property type="entry name" value="Vac8"/>
</dbReference>
<evidence type="ECO:0000313" key="4">
    <source>
        <dbReference type="Proteomes" id="UP001215280"/>
    </source>
</evidence>
<dbReference type="SUPFAM" id="SSF48371">
    <property type="entry name" value="ARM repeat"/>
    <property type="match status" value="1"/>
</dbReference>
<dbReference type="PANTHER" id="PTHR47249">
    <property type="entry name" value="VACUOLAR PROTEIN 8"/>
    <property type="match status" value="1"/>
</dbReference>
<sequence length="475" mass="51164">MDVVKELAAYTEIRGVFGNLEIIGLGANLPEEENSRVMATIKGLAVLAQHGDRSIVNCLSDDDPEVKAAAVDAAKKLLTYAEIRALSANAETVGKIVSILDAPEWQVRLATINALGDLAEYPEIRTLVATSDTVGKVGNCLADDDSDVQAAAIDTVEKLVGYGMSGPILLSSHAHVLQAAIRALFGAPGIIGERANLPAADDRRGTAIINGLAALVTHSMGTLVFSSARTRFFRDEIRAFIGTPEIIEKVVSCLTDSDPNVAAAAVDSVRKLAVYGDFHALIGTRDIILKITTLLICPYWQAQVAAIDALAGLAEHQNIRVFVGTPDTMGKIVGCLADYDRDVRAAAINTVKKLAGYQDIRGALQTPELVRNIISLLTHGHWRVRMVNIQSLAELAEQAEHLFLGDPEIIGNFVRCLNDDDQDVREATIDAGKLVRLSGQLVKLLGTEDWRVKPTTISTLVELAEHCASIFFLYR</sequence>
<dbReference type="InterPro" id="IPR026003">
    <property type="entry name" value="Cohesin_HEAT"/>
</dbReference>
<reference evidence="3" key="1">
    <citation type="submission" date="2023-03" db="EMBL/GenBank/DDBJ databases">
        <title>Massive genome expansion in bonnet fungi (Mycena s.s.) driven by repeated elements and novel gene families across ecological guilds.</title>
        <authorList>
            <consortium name="Lawrence Berkeley National Laboratory"/>
            <person name="Harder C.B."/>
            <person name="Miyauchi S."/>
            <person name="Viragh M."/>
            <person name="Kuo A."/>
            <person name="Thoen E."/>
            <person name="Andreopoulos B."/>
            <person name="Lu D."/>
            <person name="Skrede I."/>
            <person name="Drula E."/>
            <person name="Henrissat B."/>
            <person name="Morin E."/>
            <person name="Kohler A."/>
            <person name="Barry K."/>
            <person name="LaButti K."/>
            <person name="Morin E."/>
            <person name="Salamov A."/>
            <person name="Lipzen A."/>
            <person name="Mereny Z."/>
            <person name="Hegedus B."/>
            <person name="Baldrian P."/>
            <person name="Stursova M."/>
            <person name="Weitz H."/>
            <person name="Taylor A."/>
            <person name="Grigoriev I.V."/>
            <person name="Nagy L.G."/>
            <person name="Martin F."/>
            <person name="Kauserud H."/>
        </authorList>
    </citation>
    <scope>NUCLEOTIDE SEQUENCE</scope>
    <source>
        <strain evidence="3">CBHHK188m</strain>
    </source>
</reference>
<comment type="caution">
    <text evidence="3">The sequence shown here is derived from an EMBL/GenBank/DDBJ whole genome shotgun (WGS) entry which is preliminary data.</text>
</comment>
<evidence type="ECO:0000313" key="3">
    <source>
        <dbReference type="EMBL" id="KAJ7777674.1"/>
    </source>
</evidence>
<dbReference type="EMBL" id="JARJLG010000010">
    <property type="protein sequence ID" value="KAJ7777674.1"/>
    <property type="molecule type" value="Genomic_DNA"/>
</dbReference>